<dbReference type="EMBL" id="ASXS01000001">
    <property type="protein sequence ID" value="EPP25057.1"/>
    <property type="molecule type" value="Genomic_DNA"/>
</dbReference>
<accession>S7IAV1</accession>
<dbReference type="Proteomes" id="UP000014854">
    <property type="component" value="Unassembled WGS sequence"/>
</dbReference>
<sequence length="40" mass="4436">MLPARTALILSALGCELILELIFESGHFTTFKKVIKSESQ</sequence>
<comment type="caution">
    <text evidence="1">The sequence shown here is derived from an EMBL/GenBank/DDBJ whole genome shotgun (WGS) entry which is preliminary data.</text>
</comment>
<dbReference type="PATRIC" id="fig|1336752.4.peg.206"/>
<gene>
    <name evidence="1" type="ORF">L910_0206</name>
</gene>
<evidence type="ECO:0000313" key="1">
    <source>
        <dbReference type="EMBL" id="EPP25057.1"/>
    </source>
</evidence>
<dbReference type="AlphaFoldDB" id="S7IAV1"/>
<reference evidence="1 2" key="1">
    <citation type="journal article" date="2013" name="Gut Pathog.">
        <title>Evidence of a new metabolic capacity in an emerging diarrheal pathogen: lessons from the draft genomes of Vibrio fluvialis strains PG41 and I21563.</title>
        <authorList>
            <person name="Khatri I."/>
            <person name="Mahajan S."/>
            <person name="Dureja C."/>
            <person name="Subramanian S."/>
            <person name="Raychaudhuri S."/>
        </authorList>
    </citation>
    <scope>NUCLEOTIDE SEQUENCE [LARGE SCALE GENOMIC DNA]</scope>
    <source>
        <strain evidence="1 2">PG41</strain>
    </source>
</reference>
<proteinExistence type="predicted"/>
<protein>
    <submittedName>
        <fullName evidence="1">Uncharacterized protein</fullName>
    </submittedName>
</protein>
<organism evidence="1 2">
    <name type="scientific">Vibrio fluvialis PG41</name>
    <dbReference type="NCBI Taxonomy" id="1336752"/>
    <lineage>
        <taxon>Bacteria</taxon>
        <taxon>Pseudomonadati</taxon>
        <taxon>Pseudomonadota</taxon>
        <taxon>Gammaproteobacteria</taxon>
        <taxon>Vibrionales</taxon>
        <taxon>Vibrionaceae</taxon>
        <taxon>Vibrio</taxon>
    </lineage>
</organism>
<evidence type="ECO:0000313" key="2">
    <source>
        <dbReference type="Proteomes" id="UP000014854"/>
    </source>
</evidence>
<name>S7IAV1_VIBFL</name>